<gene>
    <name evidence="2" type="ORF">SLS60_000639</name>
</gene>
<dbReference type="Proteomes" id="UP001521785">
    <property type="component" value="Unassembled WGS sequence"/>
</dbReference>
<feature type="region of interest" description="Disordered" evidence="1">
    <location>
        <begin position="936"/>
        <end position="959"/>
    </location>
</feature>
<protein>
    <submittedName>
        <fullName evidence="2">Uncharacterized protein</fullName>
    </submittedName>
</protein>
<feature type="compositionally biased region" description="Pro residues" evidence="1">
    <location>
        <begin position="497"/>
        <end position="518"/>
    </location>
</feature>
<organism evidence="2 3">
    <name type="scientific">Paraconiothyrium brasiliense</name>
    <dbReference type="NCBI Taxonomy" id="300254"/>
    <lineage>
        <taxon>Eukaryota</taxon>
        <taxon>Fungi</taxon>
        <taxon>Dikarya</taxon>
        <taxon>Ascomycota</taxon>
        <taxon>Pezizomycotina</taxon>
        <taxon>Dothideomycetes</taxon>
        <taxon>Pleosporomycetidae</taxon>
        <taxon>Pleosporales</taxon>
        <taxon>Massarineae</taxon>
        <taxon>Didymosphaeriaceae</taxon>
        <taxon>Paraconiothyrium</taxon>
    </lineage>
</organism>
<feature type="compositionally biased region" description="Polar residues" evidence="1">
    <location>
        <begin position="834"/>
        <end position="849"/>
    </location>
</feature>
<evidence type="ECO:0000256" key="1">
    <source>
        <dbReference type="SAM" id="MobiDB-lite"/>
    </source>
</evidence>
<feature type="compositionally biased region" description="Pro residues" evidence="1">
    <location>
        <begin position="593"/>
        <end position="606"/>
    </location>
</feature>
<keyword evidence="3" id="KW-1185">Reference proteome</keyword>
<sequence length="1173" mass="129401">MASHGKVLDLFDDRYLNLQDVSGNVEPFPSLVPYEQYVQNILVYRIDTNHEVYMALLQDFTDRYARSAQLTRKEAWTWCVQWEVEKPNADTPCTPAAKKPRLDPLSSMAQANELPLQKSPAYTKIERRLLHPDLFQEEDMLRILIDIVQVDSKLVPNYIEFLYQWIDYYEGGGRALKAALRMEIPSLWLFEYHPLPLFDNDSKNLEEYGLGKAAEEMGERFTKRKKPLALEEMERLTEQSERLEYREVKFGIQRPINLNGKPLPPLINVPYDYKKRQQYYAACFKNRQRAFWLLQEAGVTARQIANYKKLQPMSPKDTPENINGNGWLNYYKEEPCAHAVFLDNQRMKELGEKQREIAISNRLAEEAGIAATTTTVNANSLLPPALIPQTPGLPPPVTSGRPDQVVAWLARVKAMVNKDRDPPVKAVPPPVFGKPKSKVFKHAIARPPPTRTRWENPSDEDTDNDDGDDDDYSNSDDIDPDEREQESNNAMDTTSDPAPPQPPPTSHQPNPLPPPRPAAYPNISAYLGSLDNTQIASLMPLLNPQAQEAIRRNNPELFTQTRVPQQPTMGGGMQFPVLGPTNGTSTEVELQPPSSPNLGPAPPPSTPQSHTQLFLQILAQMQSPHLPAAAHDSAADSPMSSYLQAQNYLQQVQMQSQARFPPLSPTEAAMQAAAQSNPPSGYGRPPLSSAYTLGTGSLQPQTQQTAVSSGVAQDTSSLSQQRSLISMMATPFLQQASRDSQSAQGTNARAGYLLGTQHVQSETAPIHGHRENGRLQNSSLSPPSNIPAIVVTQPQTGSPVQGNDVPRAISPALQALLQSNRNVALTTMAAEGQNSLGQISPGQNQGPSNLPQPAPSTPASRLLPIPDEYSFPRSPAVTSFAHMMQASNRAPPPPNLAFQLSQPLQLAPSSAGLNRSVPSLMTPLAGLTGNLSLASPRTGSFHATSPQPGSLQATSPQASSPHGIPIQIYLPKIVIGHDSNFAGATDCLILGYTHQGTGILKLSKAIFFPTSIWENMLRRVQRSHAVVLETYAPPPNHPRYAAGKGTLRNPDDVDGPHKFVYDKVAQVFGLMTGCAVREEEVTKRWRVSPGPMTARERGSVWEGWGCYVDTAVDMGYEERQGPGAFIQKSLDGRRGFGLSEEEMAEKERKRREIDELLAEEEEDVSDEGEEMEE</sequence>
<feature type="compositionally biased region" description="Polar residues" evidence="1">
    <location>
        <begin position="487"/>
        <end position="496"/>
    </location>
</feature>
<feature type="region of interest" description="Disordered" evidence="1">
    <location>
        <begin position="579"/>
        <end position="609"/>
    </location>
</feature>
<feature type="compositionally biased region" description="Basic and acidic residues" evidence="1">
    <location>
        <begin position="1145"/>
        <end position="1154"/>
    </location>
</feature>
<feature type="compositionally biased region" description="Acidic residues" evidence="1">
    <location>
        <begin position="1155"/>
        <end position="1173"/>
    </location>
</feature>
<accession>A0ABR3S6U3</accession>
<evidence type="ECO:0000313" key="2">
    <source>
        <dbReference type="EMBL" id="KAL1612413.1"/>
    </source>
</evidence>
<feature type="compositionally biased region" description="Polar residues" evidence="1">
    <location>
        <begin position="689"/>
        <end position="714"/>
    </location>
</feature>
<comment type="caution">
    <text evidence="2">The sequence shown here is derived from an EMBL/GenBank/DDBJ whole genome shotgun (WGS) entry which is preliminary data.</text>
</comment>
<feature type="compositionally biased region" description="Basic residues" evidence="1">
    <location>
        <begin position="435"/>
        <end position="444"/>
    </location>
</feature>
<feature type="region of interest" description="Disordered" evidence="1">
    <location>
        <begin position="834"/>
        <end position="868"/>
    </location>
</feature>
<evidence type="ECO:0000313" key="3">
    <source>
        <dbReference type="Proteomes" id="UP001521785"/>
    </source>
</evidence>
<proteinExistence type="predicted"/>
<feature type="compositionally biased region" description="Acidic residues" evidence="1">
    <location>
        <begin position="457"/>
        <end position="484"/>
    </location>
</feature>
<reference evidence="2 3" key="1">
    <citation type="submission" date="2024-02" db="EMBL/GenBank/DDBJ databases">
        <title>De novo assembly and annotation of 12 fungi associated with fruit tree decline syndrome in Ontario, Canada.</title>
        <authorList>
            <person name="Sulman M."/>
            <person name="Ellouze W."/>
            <person name="Ilyukhin E."/>
        </authorList>
    </citation>
    <scope>NUCLEOTIDE SEQUENCE [LARGE SCALE GENOMIC DNA]</scope>
    <source>
        <strain evidence="2 3">M42-189</strain>
    </source>
</reference>
<feature type="region of interest" description="Disordered" evidence="1">
    <location>
        <begin position="1136"/>
        <end position="1173"/>
    </location>
</feature>
<feature type="region of interest" description="Disordered" evidence="1">
    <location>
        <begin position="418"/>
        <end position="520"/>
    </location>
</feature>
<dbReference type="EMBL" id="JAKJXO020000001">
    <property type="protein sequence ID" value="KAL1612413.1"/>
    <property type="molecule type" value="Genomic_DNA"/>
</dbReference>
<name>A0ABR3S6U3_9PLEO</name>
<feature type="region of interest" description="Disordered" evidence="1">
    <location>
        <begin position="656"/>
        <end position="714"/>
    </location>
</feature>